<dbReference type="CDD" id="cd04301">
    <property type="entry name" value="NAT_SF"/>
    <property type="match status" value="1"/>
</dbReference>
<dbReference type="Proteomes" id="UP000181969">
    <property type="component" value="Unassembled WGS sequence"/>
</dbReference>
<dbReference type="RefSeq" id="WP_074750600.1">
    <property type="nucleotide sequence ID" value="NZ_CAXVJC010000004.1"/>
</dbReference>
<dbReference type="InterPro" id="IPR000182">
    <property type="entry name" value="GNAT_dom"/>
</dbReference>
<gene>
    <name evidence="2" type="ORF">SAMN05216438_102206</name>
</gene>
<protein>
    <submittedName>
        <fullName evidence="2">Predicted N-acetyltransferase YhbS</fullName>
    </submittedName>
</protein>
<sequence>MEIRSIRRKDYKEVEQVIRQSFSSSEHGYGNEAELVENIRTEHSYVEGLEVVATEGARIIGYGLLSEVEIINAKESFTGLVLAPLAVLPSWQGKKVGEKLLKELEKRAVQQEFPYISILGHPQYYSRFGYVPAEKYKVTAPFEVPAEAFMIRPLQADALKNVSGCIKYAQAFGV</sequence>
<dbReference type="AlphaFoldDB" id="A0A1I4FTS3"/>
<dbReference type="Gene3D" id="3.40.630.30">
    <property type="match status" value="1"/>
</dbReference>
<reference evidence="2 3" key="1">
    <citation type="submission" date="2016-10" db="EMBL/GenBank/DDBJ databases">
        <authorList>
            <person name="de Groot N.N."/>
        </authorList>
    </citation>
    <scope>NUCLEOTIDE SEQUENCE [LARGE SCALE GENOMIC DNA]</scope>
    <source>
        <strain evidence="2 3">M79</strain>
    </source>
</reference>
<dbReference type="OrthoDB" id="9797178at2"/>
<evidence type="ECO:0000313" key="3">
    <source>
        <dbReference type="Proteomes" id="UP000181969"/>
    </source>
</evidence>
<dbReference type="GO" id="GO:0016747">
    <property type="term" value="F:acyltransferase activity, transferring groups other than amino-acyl groups"/>
    <property type="evidence" value="ECO:0007669"/>
    <property type="project" value="InterPro"/>
</dbReference>
<accession>A0A1I4FTS3</accession>
<evidence type="ECO:0000259" key="1">
    <source>
        <dbReference type="PROSITE" id="PS51186"/>
    </source>
</evidence>
<dbReference type="PROSITE" id="PS51186">
    <property type="entry name" value="GNAT"/>
    <property type="match status" value="1"/>
</dbReference>
<feature type="domain" description="N-acetyltransferase" evidence="1">
    <location>
        <begin position="1"/>
        <end position="155"/>
    </location>
</feature>
<evidence type="ECO:0000313" key="2">
    <source>
        <dbReference type="EMBL" id="SFL21258.1"/>
    </source>
</evidence>
<dbReference type="Pfam" id="PF13508">
    <property type="entry name" value="Acetyltransf_7"/>
    <property type="match status" value="1"/>
</dbReference>
<dbReference type="EMBL" id="FOTJ01000002">
    <property type="protein sequence ID" value="SFL21258.1"/>
    <property type="molecule type" value="Genomic_DNA"/>
</dbReference>
<keyword evidence="2" id="KW-0808">Transferase</keyword>
<dbReference type="SUPFAM" id="SSF55729">
    <property type="entry name" value="Acyl-CoA N-acyltransferases (Nat)"/>
    <property type="match status" value="1"/>
</dbReference>
<dbReference type="InterPro" id="IPR016181">
    <property type="entry name" value="Acyl_CoA_acyltransferase"/>
</dbReference>
<organism evidence="2 3">
    <name type="scientific">Lactococcus garvieae</name>
    <dbReference type="NCBI Taxonomy" id="1363"/>
    <lineage>
        <taxon>Bacteria</taxon>
        <taxon>Bacillati</taxon>
        <taxon>Bacillota</taxon>
        <taxon>Bacilli</taxon>
        <taxon>Lactobacillales</taxon>
        <taxon>Streptococcaceae</taxon>
        <taxon>Lactococcus</taxon>
    </lineage>
</organism>
<name>A0A1I4FTS3_9LACT</name>
<proteinExistence type="predicted"/>